<evidence type="ECO:0000313" key="3">
    <source>
        <dbReference type="Proteomes" id="UP001174314"/>
    </source>
</evidence>
<reference evidence="2 3" key="1">
    <citation type="submission" date="2023-10" db="EMBL/GenBank/DDBJ databases">
        <title>complete genome sequence of Corynebacterium pseudokroppenstedtii P15-C1.</title>
        <authorList>
            <person name="Bruggemann H."/>
            <person name="Poehlein A."/>
        </authorList>
    </citation>
    <scope>NUCLEOTIDE SEQUENCE [LARGE SCALE GENOMIC DNA]</scope>
    <source>
        <strain evidence="2 3">P15_C1</strain>
    </source>
</reference>
<protein>
    <recommendedName>
        <fullName evidence="4">Immunity repressor</fullName>
    </recommendedName>
</protein>
<keyword evidence="3" id="KW-1185">Reference proteome</keyword>
<proteinExistence type="predicted"/>
<dbReference type="AlphaFoldDB" id="A0AAU0Q0L7"/>
<dbReference type="EMBL" id="CP137757">
    <property type="protein sequence ID" value="WPF25364.1"/>
    <property type="molecule type" value="Genomic_DNA"/>
</dbReference>
<dbReference type="RefSeq" id="WP_060941981.1">
    <property type="nucleotide sequence ID" value="NZ_CP137757.1"/>
</dbReference>
<sequence length="155" mass="16991">MNHSDWVEQISDGDAINAIATKAGIVHRTFARQVERSRISAENVIAIAIAYGHHPVGALVDTGYLDEKWATQVDPARALRAVTEDELADEVLRRMKIGVKRNGPLDTPVDELAQRRHVTPSAYSDTTPDEEDLPYVADSSPTEPEPGDDDYSDGP</sequence>
<evidence type="ECO:0000256" key="1">
    <source>
        <dbReference type="SAM" id="MobiDB-lite"/>
    </source>
</evidence>
<name>A0AAU0Q0L7_9CORY</name>
<accession>A0AAU0Q0L7</accession>
<dbReference type="Proteomes" id="UP001174314">
    <property type="component" value="Chromosome"/>
</dbReference>
<evidence type="ECO:0000313" key="2">
    <source>
        <dbReference type="EMBL" id="WPF25364.1"/>
    </source>
</evidence>
<evidence type="ECO:0008006" key="4">
    <source>
        <dbReference type="Google" id="ProtNLM"/>
    </source>
</evidence>
<feature type="region of interest" description="Disordered" evidence="1">
    <location>
        <begin position="98"/>
        <end position="155"/>
    </location>
</feature>
<organism evidence="2 3">
    <name type="scientific">Corynebacterium pseudokroppenstedtii</name>
    <dbReference type="NCBI Taxonomy" id="2804917"/>
    <lineage>
        <taxon>Bacteria</taxon>
        <taxon>Bacillati</taxon>
        <taxon>Actinomycetota</taxon>
        <taxon>Actinomycetes</taxon>
        <taxon>Mycobacteriales</taxon>
        <taxon>Corynebacteriaceae</taxon>
        <taxon>Corynebacterium</taxon>
    </lineage>
</organism>
<feature type="compositionally biased region" description="Acidic residues" evidence="1">
    <location>
        <begin position="145"/>
        <end position="155"/>
    </location>
</feature>
<gene>
    <name evidence="2" type="ORF">Q0N40_02100</name>
</gene>
<dbReference type="KEGG" id="cpsk:Q0N40_02100"/>